<dbReference type="OrthoDB" id="3198848at2759"/>
<dbReference type="EMBL" id="KV425584">
    <property type="protein sequence ID" value="KZT23574.1"/>
    <property type="molecule type" value="Genomic_DNA"/>
</dbReference>
<gene>
    <name evidence="2" type="ORF">NEOLEDRAFT_1136356</name>
</gene>
<evidence type="ECO:0000313" key="2">
    <source>
        <dbReference type="EMBL" id="KZT23574.1"/>
    </source>
</evidence>
<accession>A0A165RBJ5</accession>
<evidence type="ECO:0000256" key="1">
    <source>
        <dbReference type="SAM" id="MobiDB-lite"/>
    </source>
</evidence>
<proteinExistence type="predicted"/>
<name>A0A165RBJ5_9AGAM</name>
<keyword evidence="3" id="KW-1185">Reference proteome</keyword>
<protein>
    <submittedName>
        <fullName evidence="2">Uncharacterized protein</fullName>
    </submittedName>
</protein>
<sequence>MSHKQSSSRYSTPDTVTYRYESEMVYVPPAASHQEAIKFARSQFSEKLRHVNDRQISFSINSVVNHETRSVRISPMSWPTVMSTLSRYEIIDIVVQPILEVDSPPEYPLEEVEKSDLKSQCYLEPPSPKSAPSRSPSPDPDNNSEKARLKGWLGKLKT</sequence>
<evidence type="ECO:0000313" key="3">
    <source>
        <dbReference type="Proteomes" id="UP000076761"/>
    </source>
</evidence>
<feature type="compositionally biased region" description="Pro residues" evidence="1">
    <location>
        <begin position="125"/>
        <end position="139"/>
    </location>
</feature>
<reference evidence="2 3" key="1">
    <citation type="journal article" date="2016" name="Mol. Biol. Evol.">
        <title>Comparative Genomics of Early-Diverging Mushroom-Forming Fungi Provides Insights into the Origins of Lignocellulose Decay Capabilities.</title>
        <authorList>
            <person name="Nagy L.G."/>
            <person name="Riley R."/>
            <person name="Tritt A."/>
            <person name="Adam C."/>
            <person name="Daum C."/>
            <person name="Floudas D."/>
            <person name="Sun H."/>
            <person name="Yadav J.S."/>
            <person name="Pangilinan J."/>
            <person name="Larsson K.H."/>
            <person name="Matsuura K."/>
            <person name="Barry K."/>
            <person name="Labutti K."/>
            <person name="Kuo R."/>
            <person name="Ohm R.A."/>
            <person name="Bhattacharya S.S."/>
            <person name="Shirouzu T."/>
            <person name="Yoshinaga Y."/>
            <person name="Martin F.M."/>
            <person name="Grigoriev I.V."/>
            <person name="Hibbett D.S."/>
        </authorList>
    </citation>
    <scope>NUCLEOTIDE SEQUENCE [LARGE SCALE GENOMIC DNA]</scope>
    <source>
        <strain evidence="2 3">HHB14362 ss-1</strain>
    </source>
</reference>
<dbReference type="AlphaFoldDB" id="A0A165RBJ5"/>
<feature type="region of interest" description="Disordered" evidence="1">
    <location>
        <begin position="109"/>
        <end position="158"/>
    </location>
</feature>
<dbReference type="Proteomes" id="UP000076761">
    <property type="component" value="Unassembled WGS sequence"/>
</dbReference>
<organism evidence="2 3">
    <name type="scientific">Neolentinus lepideus HHB14362 ss-1</name>
    <dbReference type="NCBI Taxonomy" id="1314782"/>
    <lineage>
        <taxon>Eukaryota</taxon>
        <taxon>Fungi</taxon>
        <taxon>Dikarya</taxon>
        <taxon>Basidiomycota</taxon>
        <taxon>Agaricomycotina</taxon>
        <taxon>Agaricomycetes</taxon>
        <taxon>Gloeophyllales</taxon>
        <taxon>Gloeophyllaceae</taxon>
        <taxon>Neolentinus</taxon>
    </lineage>
</organism>
<dbReference type="InParanoid" id="A0A165RBJ5"/>